<keyword evidence="1" id="KW-0472">Membrane</keyword>
<gene>
    <name evidence="3" type="ORF">I41_52180</name>
</gene>
<dbReference type="Gene3D" id="3.40.50.880">
    <property type="match status" value="1"/>
</dbReference>
<dbReference type="InterPro" id="IPR029062">
    <property type="entry name" value="Class_I_gatase-like"/>
</dbReference>
<dbReference type="PANTHER" id="PTHR37947">
    <property type="entry name" value="BLL2462 PROTEIN"/>
    <property type="match status" value="1"/>
</dbReference>
<dbReference type="SUPFAM" id="SSF53300">
    <property type="entry name" value="vWA-like"/>
    <property type="match status" value="1"/>
</dbReference>
<dbReference type="EMBL" id="CP036339">
    <property type="protein sequence ID" value="QDT75973.1"/>
    <property type="molecule type" value="Genomic_DNA"/>
</dbReference>
<reference evidence="3 4" key="1">
    <citation type="submission" date="2019-02" db="EMBL/GenBank/DDBJ databases">
        <title>Deep-cultivation of Planctomycetes and their phenomic and genomic characterization uncovers novel biology.</title>
        <authorList>
            <person name="Wiegand S."/>
            <person name="Jogler M."/>
            <person name="Boedeker C."/>
            <person name="Pinto D."/>
            <person name="Vollmers J."/>
            <person name="Rivas-Marin E."/>
            <person name="Kohn T."/>
            <person name="Peeters S.H."/>
            <person name="Heuer A."/>
            <person name="Rast P."/>
            <person name="Oberbeckmann S."/>
            <person name="Bunk B."/>
            <person name="Jeske O."/>
            <person name="Meyerdierks A."/>
            <person name="Storesund J.E."/>
            <person name="Kallscheuer N."/>
            <person name="Luecker S."/>
            <person name="Lage O.M."/>
            <person name="Pohl T."/>
            <person name="Merkel B.J."/>
            <person name="Hornburger P."/>
            <person name="Mueller R.-W."/>
            <person name="Bruemmer F."/>
            <person name="Labrenz M."/>
            <person name="Spormann A.M."/>
            <person name="Op den Camp H."/>
            <person name="Overmann J."/>
            <person name="Amann R."/>
            <person name="Jetten M.S.M."/>
            <person name="Mascher T."/>
            <person name="Medema M.H."/>
            <person name="Devos D.P."/>
            <person name="Kaster A.-K."/>
            <person name="Ovreas L."/>
            <person name="Rohde M."/>
            <person name="Galperin M.Y."/>
            <person name="Jogler C."/>
        </authorList>
    </citation>
    <scope>NUCLEOTIDE SEQUENCE [LARGE SCALE GENOMIC DNA]</scope>
    <source>
        <strain evidence="3 4">I41</strain>
    </source>
</reference>
<keyword evidence="1" id="KW-1133">Transmembrane helix</keyword>
<dbReference type="InterPro" id="IPR036465">
    <property type="entry name" value="vWFA_dom_sf"/>
</dbReference>
<dbReference type="KEGG" id="llh:I41_52180"/>
<keyword evidence="1" id="KW-0812">Transmembrane</keyword>
<evidence type="ECO:0000259" key="2">
    <source>
        <dbReference type="Pfam" id="PF07090"/>
    </source>
</evidence>
<dbReference type="AlphaFoldDB" id="A0A517U5U4"/>
<name>A0A517U5U4_9BACT</name>
<sequence length="762" mass="83414">MTGWSFDPVGGWWLVMAAALALAPLLAIGPSQRKQSLQRRATLTSLRLLTLVLLLLVMLRPALETRTTRKLPGTLIVLPDLSRSMTVGDATGNKPRYAAMREALDDSAAEFADLAKAWDVRAYGFSRDTEPLKFAEGKFDLPAEPTGQQTAIGSAIEDILAREAQQRIVAVILLSDGAQRAFAPRDMPPQTAVRQLAGDGIPLYTLAFGQPSLGEQNDLRLSDMLASDAVFAETPTTVEGVVTAAGYKNQKVNVQLLWENADGEQEAVDAQEIRIEPGKTRYPVRLNYTPKAPGEYKVTLQVTSRDGELITSNNLQSTFVTVLKGGIKVLYLAGAGRIGGLPGIEPRFVRSALAANPDMHVDYQAIKYNPNELDLRDQLQDEQYDVILLGDVDVTGLSARSWSEMAKMVERGAGLAMLGGFHSFGPGGFANSPLQDVLPIEMSRTERQAFGEAPRKDVHVPGPIKMLPIPISKTEVHPILRMKEGTLAAKMAIWEELPALDGANKLERVRMKSISQAIAEGNDSARSPLLIVSPYGDGRSAALAVDSTWHWQMEGFSEVHRRFWRQLVLWLAKKDETAGEQVWVRLDQRRFQQGSRVDFKLGAEDTEGGALEGADFAVQVEKPDGTSEAVRVTRGGSVATGTFSATEKPGDYRIIVSARDKGETVGTAAARFSISDQDVELDQPAAEPMLLKSLAQETAEAGGAWLAPEELPDLLEKLKSRADEFEEELVETITLWDSWPMLLTFAGLLSTEWFLRKRWGLV</sequence>
<accession>A0A517U5U4</accession>
<organism evidence="3 4">
    <name type="scientific">Lacipirellula limnantheis</name>
    <dbReference type="NCBI Taxonomy" id="2528024"/>
    <lineage>
        <taxon>Bacteria</taxon>
        <taxon>Pseudomonadati</taxon>
        <taxon>Planctomycetota</taxon>
        <taxon>Planctomycetia</taxon>
        <taxon>Pirellulales</taxon>
        <taxon>Lacipirellulaceae</taxon>
        <taxon>Lacipirellula</taxon>
    </lineage>
</organism>
<feature type="domain" description="Putative glutamine amidotransferase" evidence="2">
    <location>
        <begin position="405"/>
        <end position="572"/>
    </location>
</feature>
<feature type="transmembrane region" description="Helical" evidence="1">
    <location>
        <begin position="12"/>
        <end position="29"/>
    </location>
</feature>
<feature type="transmembrane region" description="Helical" evidence="1">
    <location>
        <begin position="41"/>
        <end position="59"/>
    </location>
</feature>
<dbReference type="Pfam" id="PF07090">
    <property type="entry name" value="GATase1_like"/>
    <property type="match status" value="1"/>
</dbReference>
<dbReference type="InterPro" id="IPR010768">
    <property type="entry name" value="GATase1-like"/>
</dbReference>
<dbReference type="Gene3D" id="3.40.50.410">
    <property type="entry name" value="von Willebrand factor, type A domain"/>
    <property type="match status" value="1"/>
</dbReference>
<keyword evidence="4" id="KW-1185">Reference proteome</keyword>
<dbReference type="PANTHER" id="PTHR37947:SF1">
    <property type="entry name" value="BLL2462 PROTEIN"/>
    <property type="match status" value="1"/>
</dbReference>
<evidence type="ECO:0000313" key="3">
    <source>
        <dbReference type="EMBL" id="QDT75973.1"/>
    </source>
</evidence>
<proteinExistence type="predicted"/>
<evidence type="ECO:0000256" key="1">
    <source>
        <dbReference type="SAM" id="Phobius"/>
    </source>
</evidence>
<dbReference type="Proteomes" id="UP000317909">
    <property type="component" value="Chromosome"/>
</dbReference>
<dbReference type="OrthoDB" id="9781333at2"/>
<dbReference type="SUPFAM" id="SSF52317">
    <property type="entry name" value="Class I glutamine amidotransferase-like"/>
    <property type="match status" value="1"/>
</dbReference>
<evidence type="ECO:0000313" key="4">
    <source>
        <dbReference type="Proteomes" id="UP000317909"/>
    </source>
</evidence>
<dbReference type="RefSeq" id="WP_145435733.1">
    <property type="nucleotide sequence ID" value="NZ_CP036339.1"/>
</dbReference>
<protein>
    <recommendedName>
        <fullName evidence="2">Putative glutamine amidotransferase domain-containing protein</fullName>
    </recommendedName>
</protein>